<name>I4C580_DESTA</name>
<sequence length="257" mass="29251">MAKKGSAKRVEILEKGNIYFLYRPRVEKKKATGPSAVQRLYMVLSPEGKKAARLTVIGQKEMPDPESKGQRYWGFVEMIAKHPESIRDELGGKHYSTKTRVERHMSPARPAGEGVYEILRHGDHTHLVYALELPESPGDVQEDFNIEEEASYIIAVKNPERSSPPKTGLPKKEKADYPKKLQEQFQDKAFTNADPTELLDREGVEFVLISAAEDIKKELGIQLKTEHESESSADIFRELRLDKSNRPVEPLFHGEWV</sequence>
<evidence type="ECO:0000313" key="3">
    <source>
        <dbReference type="Proteomes" id="UP000006055"/>
    </source>
</evidence>
<dbReference type="RefSeq" id="WP_014809865.1">
    <property type="nucleotide sequence ID" value="NC_018025.1"/>
</dbReference>
<protein>
    <submittedName>
        <fullName evidence="2">Uncharacterized protein</fullName>
    </submittedName>
</protein>
<dbReference type="PATRIC" id="fig|706587.4.peg.2317"/>
<evidence type="ECO:0000256" key="1">
    <source>
        <dbReference type="SAM" id="MobiDB-lite"/>
    </source>
</evidence>
<gene>
    <name evidence="2" type="ordered locus">Desti_2018</name>
</gene>
<accession>I4C580</accession>
<dbReference type="eggNOG" id="ENOG50316A1">
    <property type="taxonomic scope" value="Bacteria"/>
</dbReference>
<dbReference type="STRING" id="706587.Desti_2018"/>
<feature type="region of interest" description="Disordered" evidence="1">
    <location>
        <begin position="155"/>
        <end position="177"/>
    </location>
</feature>
<organism evidence="2 3">
    <name type="scientific">Desulfomonile tiedjei (strain ATCC 49306 / DSM 6799 / DCB-1)</name>
    <dbReference type="NCBI Taxonomy" id="706587"/>
    <lineage>
        <taxon>Bacteria</taxon>
        <taxon>Pseudomonadati</taxon>
        <taxon>Thermodesulfobacteriota</taxon>
        <taxon>Desulfomonilia</taxon>
        <taxon>Desulfomonilales</taxon>
        <taxon>Desulfomonilaceae</taxon>
        <taxon>Desulfomonile</taxon>
    </lineage>
</organism>
<keyword evidence="3" id="KW-1185">Reference proteome</keyword>
<evidence type="ECO:0000313" key="2">
    <source>
        <dbReference type="EMBL" id="AFM24721.1"/>
    </source>
</evidence>
<dbReference type="AlphaFoldDB" id="I4C580"/>
<dbReference type="EMBL" id="CP003360">
    <property type="protein sequence ID" value="AFM24721.1"/>
    <property type="molecule type" value="Genomic_DNA"/>
</dbReference>
<reference evidence="3" key="1">
    <citation type="submission" date="2012-06" db="EMBL/GenBank/DDBJ databases">
        <title>Complete sequence of chromosome of Desulfomonile tiedjei DSM 6799.</title>
        <authorList>
            <person name="Lucas S."/>
            <person name="Copeland A."/>
            <person name="Lapidus A."/>
            <person name="Glavina del Rio T."/>
            <person name="Dalin E."/>
            <person name="Tice H."/>
            <person name="Bruce D."/>
            <person name="Goodwin L."/>
            <person name="Pitluck S."/>
            <person name="Peters L."/>
            <person name="Ovchinnikova G."/>
            <person name="Zeytun A."/>
            <person name="Lu M."/>
            <person name="Kyrpides N."/>
            <person name="Mavromatis K."/>
            <person name="Ivanova N."/>
            <person name="Brettin T."/>
            <person name="Detter J.C."/>
            <person name="Han C."/>
            <person name="Larimer F."/>
            <person name="Land M."/>
            <person name="Hauser L."/>
            <person name="Markowitz V."/>
            <person name="Cheng J.-F."/>
            <person name="Hugenholtz P."/>
            <person name="Woyke T."/>
            <person name="Wu D."/>
            <person name="Spring S."/>
            <person name="Schroeder M."/>
            <person name="Brambilla E."/>
            <person name="Klenk H.-P."/>
            <person name="Eisen J.A."/>
        </authorList>
    </citation>
    <scope>NUCLEOTIDE SEQUENCE [LARGE SCALE GENOMIC DNA]</scope>
    <source>
        <strain evidence="3">ATCC 49306 / DSM 6799 / DCB-1</strain>
    </source>
</reference>
<proteinExistence type="predicted"/>
<dbReference type="KEGG" id="dti:Desti_2018"/>
<dbReference type="PANTHER" id="PTHR34776">
    <property type="entry name" value="F17F16.3 PROTEIN"/>
    <property type="match status" value="1"/>
</dbReference>
<dbReference type="PANTHER" id="PTHR34776:SF1">
    <property type="entry name" value="F17F16.3 PROTEIN"/>
    <property type="match status" value="1"/>
</dbReference>
<dbReference type="Proteomes" id="UP000006055">
    <property type="component" value="Chromosome"/>
</dbReference>
<dbReference type="HOGENOM" id="CLU_045837_0_1_7"/>
<dbReference type="OrthoDB" id="3078349at2"/>